<evidence type="ECO:0000256" key="1">
    <source>
        <dbReference type="SAM" id="MobiDB-lite"/>
    </source>
</evidence>
<dbReference type="VEuPathDB" id="FungiDB:H257_01368"/>
<name>W4H7F8_APHAT</name>
<gene>
    <name evidence="2" type="ORF">H257_01368</name>
</gene>
<dbReference type="AlphaFoldDB" id="W4H7F8"/>
<protein>
    <submittedName>
        <fullName evidence="2">Uncharacterized protein</fullName>
    </submittedName>
</protein>
<organism evidence="2">
    <name type="scientific">Aphanomyces astaci</name>
    <name type="common">Crayfish plague agent</name>
    <dbReference type="NCBI Taxonomy" id="112090"/>
    <lineage>
        <taxon>Eukaryota</taxon>
        <taxon>Sar</taxon>
        <taxon>Stramenopiles</taxon>
        <taxon>Oomycota</taxon>
        <taxon>Saprolegniomycetes</taxon>
        <taxon>Saprolegniales</taxon>
        <taxon>Verrucalvaceae</taxon>
        <taxon>Aphanomyces</taxon>
    </lineage>
</organism>
<evidence type="ECO:0000313" key="2">
    <source>
        <dbReference type="EMBL" id="ETV87970.1"/>
    </source>
</evidence>
<dbReference type="RefSeq" id="XP_009822833.1">
    <property type="nucleotide sequence ID" value="XM_009824531.1"/>
</dbReference>
<proteinExistence type="predicted"/>
<accession>W4H7F8</accession>
<dbReference type="GeneID" id="20803364"/>
<reference evidence="2" key="1">
    <citation type="submission" date="2013-12" db="EMBL/GenBank/DDBJ databases">
        <title>The Genome Sequence of Aphanomyces astaci APO3.</title>
        <authorList>
            <consortium name="The Broad Institute Genomics Platform"/>
            <person name="Russ C."/>
            <person name="Tyler B."/>
            <person name="van West P."/>
            <person name="Dieguez-Uribeondo J."/>
            <person name="Young S.K."/>
            <person name="Zeng Q."/>
            <person name="Gargeya S."/>
            <person name="Fitzgerald M."/>
            <person name="Abouelleil A."/>
            <person name="Alvarado L."/>
            <person name="Chapman S.B."/>
            <person name="Gainer-Dewar J."/>
            <person name="Goldberg J."/>
            <person name="Griggs A."/>
            <person name="Gujja S."/>
            <person name="Hansen M."/>
            <person name="Howarth C."/>
            <person name="Imamovic A."/>
            <person name="Ireland A."/>
            <person name="Larimer J."/>
            <person name="McCowan C."/>
            <person name="Murphy C."/>
            <person name="Pearson M."/>
            <person name="Poon T.W."/>
            <person name="Priest M."/>
            <person name="Roberts A."/>
            <person name="Saif S."/>
            <person name="Shea T."/>
            <person name="Sykes S."/>
            <person name="Wortman J."/>
            <person name="Nusbaum C."/>
            <person name="Birren B."/>
        </authorList>
    </citation>
    <scope>NUCLEOTIDE SEQUENCE [LARGE SCALE GENOMIC DNA]</scope>
    <source>
        <strain evidence="2">APO3</strain>
    </source>
</reference>
<feature type="compositionally biased region" description="Basic and acidic residues" evidence="1">
    <location>
        <begin position="106"/>
        <end position="116"/>
    </location>
</feature>
<feature type="region of interest" description="Disordered" evidence="1">
    <location>
        <begin position="106"/>
        <end position="132"/>
    </location>
</feature>
<sequence length="163" mass="18039">MAGNDDKRLGYEHAQGTCSPMSWEVLYIFRNELHRTLRNGHRTRHASRRDGRPLVVAAHAILNLVDHNVIGSFVIIVVGIVRRRGFLGILHVYVHRSTVAGTERRAFHRPAQDRKPAGTMGAGFAHQKHGRAVESSVASIHVRGGWGHLRRDDGSGHGGVQGR</sequence>
<dbReference type="EMBL" id="KI913115">
    <property type="protein sequence ID" value="ETV87970.1"/>
    <property type="molecule type" value="Genomic_DNA"/>
</dbReference>